<proteinExistence type="predicted"/>
<name>A0A6G1CHJ3_9ORYZ</name>
<dbReference type="EMBL" id="SPHZ02000009">
    <property type="protein sequence ID" value="KAF0899662.1"/>
    <property type="molecule type" value="Genomic_DNA"/>
</dbReference>
<sequence length="73" mass="8666">MHYLLGYFQDFGASFHGHHHHYRFCDGDELYHRSRHRLVYTSTGTELRPGIARDGAGQHSRLPEDRYVWPYSC</sequence>
<reference evidence="1 2" key="1">
    <citation type="submission" date="2019-11" db="EMBL/GenBank/DDBJ databases">
        <title>Whole genome sequence of Oryza granulata.</title>
        <authorList>
            <person name="Li W."/>
        </authorList>
    </citation>
    <scope>NUCLEOTIDE SEQUENCE [LARGE SCALE GENOMIC DNA]</scope>
    <source>
        <strain evidence="2">cv. Menghai</strain>
        <tissue evidence="1">Leaf</tissue>
    </source>
</reference>
<evidence type="ECO:0000313" key="1">
    <source>
        <dbReference type="EMBL" id="KAF0899662.1"/>
    </source>
</evidence>
<accession>A0A6G1CHJ3</accession>
<protein>
    <submittedName>
        <fullName evidence="1">Uncharacterized protein</fullName>
    </submittedName>
</protein>
<dbReference type="Proteomes" id="UP000479710">
    <property type="component" value="Unassembled WGS sequence"/>
</dbReference>
<comment type="caution">
    <text evidence="1">The sequence shown here is derived from an EMBL/GenBank/DDBJ whole genome shotgun (WGS) entry which is preliminary data.</text>
</comment>
<evidence type="ECO:0000313" key="2">
    <source>
        <dbReference type="Proteomes" id="UP000479710"/>
    </source>
</evidence>
<keyword evidence="2" id="KW-1185">Reference proteome</keyword>
<gene>
    <name evidence="1" type="ORF">E2562_021361</name>
</gene>
<organism evidence="1 2">
    <name type="scientific">Oryza meyeriana var. granulata</name>
    <dbReference type="NCBI Taxonomy" id="110450"/>
    <lineage>
        <taxon>Eukaryota</taxon>
        <taxon>Viridiplantae</taxon>
        <taxon>Streptophyta</taxon>
        <taxon>Embryophyta</taxon>
        <taxon>Tracheophyta</taxon>
        <taxon>Spermatophyta</taxon>
        <taxon>Magnoliopsida</taxon>
        <taxon>Liliopsida</taxon>
        <taxon>Poales</taxon>
        <taxon>Poaceae</taxon>
        <taxon>BOP clade</taxon>
        <taxon>Oryzoideae</taxon>
        <taxon>Oryzeae</taxon>
        <taxon>Oryzinae</taxon>
        <taxon>Oryza</taxon>
        <taxon>Oryza meyeriana</taxon>
    </lineage>
</organism>
<dbReference type="AlphaFoldDB" id="A0A6G1CHJ3"/>